<name>A0ABN9TKI4_9DINO</name>
<dbReference type="Proteomes" id="UP001189429">
    <property type="component" value="Unassembled WGS sequence"/>
</dbReference>
<feature type="region of interest" description="Disordered" evidence="1">
    <location>
        <begin position="982"/>
        <end position="1009"/>
    </location>
</feature>
<feature type="compositionally biased region" description="Basic residues" evidence="1">
    <location>
        <begin position="985"/>
        <end position="1009"/>
    </location>
</feature>
<feature type="region of interest" description="Disordered" evidence="1">
    <location>
        <begin position="1"/>
        <end position="30"/>
    </location>
</feature>
<evidence type="ECO:0008006" key="4">
    <source>
        <dbReference type="Google" id="ProtNLM"/>
    </source>
</evidence>
<gene>
    <name evidence="2" type="ORF">PCOR1329_LOCUS39788</name>
</gene>
<proteinExistence type="predicted"/>
<evidence type="ECO:0000313" key="2">
    <source>
        <dbReference type="EMBL" id="CAK0846229.1"/>
    </source>
</evidence>
<accession>A0ABN9TKI4</accession>
<protein>
    <recommendedName>
        <fullName evidence="4">Tc1-like transposase DDE domain-containing protein</fullName>
    </recommendedName>
</protein>
<evidence type="ECO:0000313" key="3">
    <source>
        <dbReference type="Proteomes" id="UP001189429"/>
    </source>
</evidence>
<comment type="caution">
    <text evidence="2">The sequence shown here is derived from an EMBL/GenBank/DDBJ whole genome shotgun (WGS) entry which is preliminary data.</text>
</comment>
<dbReference type="EMBL" id="CAUYUJ010014807">
    <property type="protein sequence ID" value="CAK0846229.1"/>
    <property type="molecule type" value="Genomic_DNA"/>
</dbReference>
<organism evidence="2 3">
    <name type="scientific">Prorocentrum cordatum</name>
    <dbReference type="NCBI Taxonomy" id="2364126"/>
    <lineage>
        <taxon>Eukaryota</taxon>
        <taxon>Sar</taxon>
        <taxon>Alveolata</taxon>
        <taxon>Dinophyceae</taxon>
        <taxon>Prorocentrales</taxon>
        <taxon>Prorocentraceae</taxon>
        <taxon>Prorocentrum</taxon>
    </lineage>
</organism>
<sequence>MAESQYSRELGEGIVNAPTPDDSGVRPPSRSAAVKRVIEAWEPDEFAQLVDQMRPIEFEPQVLPEEETLREANDKVKDEVENLISSWTVQPNQVVKSAMNVVAMYVKEDHVWSASNDILATRVIDLLCGESFRAHKDGVYLYGNGDWAFVEEIKYPYIRKILAVLGCAAKVFAFLVSRETKRDVAAVFQEVGQHHESIFNNTAACHADFGRSRQEDPTAWSKEGGRVTLDLTQRYSAKGKSTEFTESHGQFFQIPKPTSEGAFVNPQNVTLKISREGSAEEWSRSVPKSPSNNCYLGVPASLDYKPSWQHEEEMRLFLCTSFAGNPEGRRMDTAAEALVWYDVPSPQIGLIMTGDGGNAKSAKAALRANALGGHHHFASSDALQVPEEFRKQGKHFTRARAATAQENQGGAPWIEDVVNRWLSGEYVACRAHFGKSTDLFSWLRCAKYFGWNRAHPSIRGDWRNMHSLRSFWRRLAVIELGAAFASDPSKVNVDGTATQRGVAQMANGGLELPKEWMDARGRQRVAQGAKTLLMEVRAWLGDDCLGIKMYDLAKKKDNPIPGTITGKRSGKSRQQHFEDAVKDYPYIFRIDRSNVLRLNVKLNFLEALLDAAGRGSLAGGLEGRGVHWNLRSQLRDFSQGEEHCVDVEALVASEVARSLTETIDIVDSENEVGNKLGNELDYARRYIARHHENGIRKSDFSSLTVTYYRKYDMEGREYARSPSAQGLKTALKKHAFRSQCDVDASYGDVFENYDIDCVNAFMHLLASYLDITLKEAKKQFISILHCGEPKAELHLLWSLAVELSTAAREILEKPRFNHLNSKFADRRFPMATRLHYALSAIEDELIMNAHQALTREFGECVQVLVYMFDGLIVRFDSLDNDDKLRDVLAKVGEKAQRRHGAVCQHPDVNSREDFLRLVKHARIADTGSHANAPSLLALIFAQVMGFISDKCTCPCCGGNDYDVVHRKVASALHAAMASNGFWPKTSKKPKRKRGASGHFRRSAQAKSRARVRAVAKAAAVRRNAGVGLRKKSEIKNYKIVIQVDEAHLNKRKPGRLVRAARPQKDQVWVRGATVQGRPDVWLFRVLDHPLDAFNGKPRGHDEMLTNMHLLGLKKGSVLVSDSWGATISAVKELKKLKRWTVKDLRHELVVHSAGEIVNPSGFTTNGIEAVWSVVKRWVRRRCESRMPSHSDREQWRALLAELKWRKMNAHKTLDWGNTYFVPFAALAAACPLE</sequence>
<evidence type="ECO:0000256" key="1">
    <source>
        <dbReference type="SAM" id="MobiDB-lite"/>
    </source>
</evidence>
<reference evidence="2" key="1">
    <citation type="submission" date="2023-10" db="EMBL/GenBank/DDBJ databases">
        <authorList>
            <person name="Chen Y."/>
            <person name="Shah S."/>
            <person name="Dougan E. K."/>
            <person name="Thang M."/>
            <person name="Chan C."/>
        </authorList>
    </citation>
    <scope>NUCLEOTIDE SEQUENCE [LARGE SCALE GENOMIC DNA]</scope>
</reference>
<keyword evidence="3" id="KW-1185">Reference proteome</keyword>